<evidence type="ECO:0000256" key="2">
    <source>
        <dbReference type="SAM" id="MobiDB-lite"/>
    </source>
</evidence>
<keyword evidence="1" id="KW-1133">Transmembrane helix</keyword>
<dbReference type="PROSITE" id="PS50895">
    <property type="entry name" value="SURF1"/>
    <property type="match status" value="1"/>
</dbReference>
<dbReference type="InterPro" id="IPR002994">
    <property type="entry name" value="Surf1/Shy1"/>
</dbReference>
<keyword evidence="1" id="KW-1003">Cell membrane</keyword>
<sequence>MASSKNPINPFITHPFARPVSLQCRAPGRAVLSFNPFGKRRRNAIRKARPATAPRDAAGGGSERQIAGPHLVPARPQRRSLIGLWLLALLPFALAVWQWQRGESRATVLASYEAATRAPAGALPSDLQQRPDYRRVTVAGRPAGAPLWLANAWLGREAGVRQFQPLGLADGSVILIELGWLPANAPHRTIALPDTPLTGRWMPLPARYTLPGARIVNSGVTDAIDPATLAEGFGQSLRAGVVALESPPAPLKAWPTRPSFEPDRHYAYALQWLLIGLCLIVGCIALGRRRNESA</sequence>
<feature type="transmembrane region" description="Helical" evidence="1">
    <location>
        <begin position="81"/>
        <end position="99"/>
    </location>
</feature>
<dbReference type="Proteomes" id="UP000254537">
    <property type="component" value="Chromosome"/>
</dbReference>
<dbReference type="EMBL" id="CP031337">
    <property type="protein sequence ID" value="AXK39152.1"/>
    <property type="molecule type" value="Genomic_DNA"/>
</dbReference>
<dbReference type="Pfam" id="PF02104">
    <property type="entry name" value="SURF1"/>
    <property type="match status" value="1"/>
</dbReference>
<proteinExistence type="inferred from homology"/>
<evidence type="ECO:0000313" key="3">
    <source>
        <dbReference type="EMBL" id="AXK39152.1"/>
    </source>
</evidence>
<gene>
    <name evidence="3" type="ORF">DWG20_06735</name>
</gene>
<dbReference type="CDD" id="cd06662">
    <property type="entry name" value="SURF1"/>
    <property type="match status" value="1"/>
</dbReference>
<evidence type="ECO:0000313" key="4">
    <source>
        <dbReference type="Proteomes" id="UP000254537"/>
    </source>
</evidence>
<dbReference type="OrthoDB" id="9789940at2"/>
<dbReference type="KEGG" id="ccah:DWG20_06735"/>
<feature type="region of interest" description="Disordered" evidence="2">
    <location>
        <begin position="43"/>
        <end position="68"/>
    </location>
</feature>
<dbReference type="GO" id="GO:0005886">
    <property type="term" value="C:plasma membrane"/>
    <property type="evidence" value="ECO:0007669"/>
    <property type="project" value="UniProtKB-SubCell"/>
</dbReference>
<name>A0A345Y5F0_9NEIS</name>
<dbReference type="AlphaFoldDB" id="A0A345Y5F0"/>
<keyword evidence="1" id="KW-0812">Transmembrane</keyword>
<comment type="subcellular location">
    <subcellularLocation>
        <location evidence="1">Cell membrane</location>
        <topology evidence="1">Multi-pass membrane protein</topology>
    </subcellularLocation>
</comment>
<organism evidence="3 4">
    <name type="scientific">Crenobacter cavernae</name>
    <dbReference type="NCBI Taxonomy" id="2290923"/>
    <lineage>
        <taxon>Bacteria</taxon>
        <taxon>Pseudomonadati</taxon>
        <taxon>Pseudomonadota</taxon>
        <taxon>Betaproteobacteria</taxon>
        <taxon>Neisseriales</taxon>
        <taxon>Neisseriaceae</taxon>
        <taxon>Crenobacter</taxon>
    </lineage>
</organism>
<evidence type="ECO:0000256" key="1">
    <source>
        <dbReference type="RuleBase" id="RU363076"/>
    </source>
</evidence>
<reference evidence="3 4" key="1">
    <citation type="submission" date="2018-07" db="EMBL/GenBank/DDBJ databases">
        <title>Crenobacter cavernae sp. nov., isolated from a karst cave.</title>
        <authorList>
            <person name="Zhu H."/>
        </authorList>
    </citation>
    <scope>NUCLEOTIDE SEQUENCE [LARGE SCALE GENOMIC DNA]</scope>
    <source>
        <strain evidence="3 4">K1W11S-77</strain>
    </source>
</reference>
<keyword evidence="1" id="KW-0472">Membrane</keyword>
<protein>
    <recommendedName>
        <fullName evidence="1">SURF1-like protein</fullName>
    </recommendedName>
</protein>
<dbReference type="RefSeq" id="WP_115433087.1">
    <property type="nucleotide sequence ID" value="NZ_CP031337.1"/>
</dbReference>
<feature type="transmembrane region" description="Helical" evidence="1">
    <location>
        <begin position="266"/>
        <end position="287"/>
    </location>
</feature>
<comment type="similarity">
    <text evidence="1">Belongs to the SURF1 family.</text>
</comment>
<accession>A0A345Y5F0</accession>